<feature type="compositionally biased region" description="Basic and acidic residues" evidence="3">
    <location>
        <begin position="276"/>
        <end position="285"/>
    </location>
</feature>
<comment type="caution">
    <text evidence="5">The sequence shown here is derived from an EMBL/GenBank/DDBJ whole genome shotgun (WGS) entry which is preliminary data.</text>
</comment>
<protein>
    <recommendedName>
        <fullName evidence="4">RRM domain-containing protein</fullName>
    </recommendedName>
</protein>
<dbReference type="GO" id="GO:0005634">
    <property type="term" value="C:nucleus"/>
    <property type="evidence" value="ECO:0007669"/>
    <property type="project" value="TreeGrafter"/>
</dbReference>
<sequence>MDEQQHLEDDTNKAANSVKSPQPQVPPASSSATAEVADLPMAPSINDEPAIIYICSPNQSKQKQLESILDELNPSYSVLYYSADTKDDDNDERKMSNSEENDVMAIGSIRFPTTLQAEKVYALVNGTSLPSSVPSTSSLSPTIIQLRYNSFSRHYHGDTTTLLVDNLPDTMSISSIYDLLRQYGPIAKCRRVCNTEYDIGKVQSQSTPSLEKRVEVEFFRKEDANYAQTQLSRISFDDHDLSITVITGIPNRSKPIAHRDRLGNTNSAQVTCDPPPPKKLDDKQAQQRQQHQLQVEIKPSMDLCNLYIKGLSLSMTSNELFNLFKPHGRIISARVMANEQGVSKGFGFVSFSQPIEAASALVHLHQHYSILFHEPKVPRSDHDIQQQYWSLAHSPLGGYFYSTTVSLPSPPAALDTATNPTMTGMPPPPAAAAAAAAASMPPPPPPLGTGMPYYLYSAAPPPPPPPFGYPPTTPYYYHHPPPPPPPHMYYAPYPYSTPPIPSTSPSVVQRCEMQQAVQQALTNDKQQQDMVDMLMNLDETEKQQCLTDIAYLKEKMDQFHG</sequence>
<dbReference type="Proteomes" id="UP000193560">
    <property type="component" value="Unassembled WGS sequence"/>
</dbReference>
<dbReference type="SMART" id="SM00360">
    <property type="entry name" value="RRM"/>
    <property type="match status" value="2"/>
</dbReference>
<evidence type="ECO:0000259" key="4">
    <source>
        <dbReference type="PROSITE" id="PS50102"/>
    </source>
</evidence>
<evidence type="ECO:0000256" key="3">
    <source>
        <dbReference type="SAM" id="MobiDB-lite"/>
    </source>
</evidence>
<feature type="compositionally biased region" description="Basic and acidic residues" evidence="3">
    <location>
        <begin position="1"/>
        <end position="12"/>
    </location>
</feature>
<dbReference type="InterPro" id="IPR012677">
    <property type="entry name" value="Nucleotide-bd_a/b_plait_sf"/>
</dbReference>
<keyword evidence="1 2" id="KW-0694">RNA-binding</keyword>
<organism evidence="5 6">
    <name type="scientific">Absidia repens</name>
    <dbReference type="NCBI Taxonomy" id="90262"/>
    <lineage>
        <taxon>Eukaryota</taxon>
        <taxon>Fungi</taxon>
        <taxon>Fungi incertae sedis</taxon>
        <taxon>Mucoromycota</taxon>
        <taxon>Mucoromycotina</taxon>
        <taxon>Mucoromycetes</taxon>
        <taxon>Mucorales</taxon>
        <taxon>Cunninghamellaceae</taxon>
        <taxon>Absidia</taxon>
    </lineage>
</organism>
<dbReference type="InterPro" id="IPR050502">
    <property type="entry name" value="Euk_RNA-bind_prot"/>
</dbReference>
<evidence type="ECO:0000313" key="6">
    <source>
        <dbReference type="Proteomes" id="UP000193560"/>
    </source>
</evidence>
<feature type="domain" description="RRM" evidence="4">
    <location>
        <begin position="304"/>
        <end position="365"/>
    </location>
</feature>
<dbReference type="CDD" id="cd00590">
    <property type="entry name" value="RRM_SF"/>
    <property type="match status" value="1"/>
</dbReference>
<dbReference type="AlphaFoldDB" id="A0A1X2IZY3"/>
<dbReference type="PANTHER" id="PTHR48025">
    <property type="entry name" value="OS02G0815200 PROTEIN"/>
    <property type="match status" value="1"/>
</dbReference>
<dbReference type="STRING" id="90262.A0A1X2IZY3"/>
<dbReference type="SUPFAM" id="SSF54928">
    <property type="entry name" value="RNA-binding domain, RBD"/>
    <property type="match status" value="1"/>
</dbReference>
<keyword evidence="6" id="KW-1185">Reference proteome</keyword>
<feature type="region of interest" description="Disordered" evidence="3">
    <location>
        <begin position="1"/>
        <end position="41"/>
    </location>
</feature>
<dbReference type="PROSITE" id="PS50102">
    <property type="entry name" value="RRM"/>
    <property type="match status" value="1"/>
</dbReference>
<gene>
    <name evidence="5" type="ORF">BCR42DRAFT_399538</name>
</gene>
<dbReference type="GO" id="GO:0003729">
    <property type="term" value="F:mRNA binding"/>
    <property type="evidence" value="ECO:0007669"/>
    <property type="project" value="TreeGrafter"/>
</dbReference>
<dbReference type="Gene3D" id="3.30.70.330">
    <property type="match status" value="2"/>
</dbReference>
<evidence type="ECO:0000313" key="5">
    <source>
        <dbReference type="EMBL" id="ORZ25159.1"/>
    </source>
</evidence>
<evidence type="ECO:0000256" key="1">
    <source>
        <dbReference type="ARBA" id="ARBA00022884"/>
    </source>
</evidence>
<accession>A0A1X2IZY3</accession>
<dbReference type="InterPro" id="IPR000504">
    <property type="entry name" value="RRM_dom"/>
</dbReference>
<dbReference type="EMBL" id="MCGE01000001">
    <property type="protein sequence ID" value="ORZ25159.1"/>
    <property type="molecule type" value="Genomic_DNA"/>
</dbReference>
<feature type="region of interest" description="Disordered" evidence="3">
    <location>
        <begin position="254"/>
        <end position="289"/>
    </location>
</feature>
<name>A0A1X2IZY3_9FUNG</name>
<evidence type="ECO:0000256" key="2">
    <source>
        <dbReference type="PROSITE-ProRule" id="PRU00176"/>
    </source>
</evidence>
<dbReference type="OrthoDB" id="6159137at2759"/>
<proteinExistence type="predicted"/>
<reference evidence="5 6" key="1">
    <citation type="submission" date="2016-07" db="EMBL/GenBank/DDBJ databases">
        <title>Pervasive Adenine N6-methylation of Active Genes in Fungi.</title>
        <authorList>
            <consortium name="DOE Joint Genome Institute"/>
            <person name="Mondo S.J."/>
            <person name="Dannebaum R.O."/>
            <person name="Kuo R.C."/>
            <person name="Labutti K."/>
            <person name="Haridas S."/>
            <person name="Kuo A."/>
            <person name="Salamov A."/>
            <person name="Ahrendt S.R."/>
            <person name="Lipzen A."/>
            <person name="Sullivan W."/>
            <person name="Andreopoulos W.B."/>
            <person name="Clum A."/>
            <person name="Lindquist E."/>
            <person name="Daum C."/>
            <person name="Ramamoorthy G.K."/>
            <person name="Gryganskyi A."/>
            <person name="Culley D."/>
            <person name="Magnuson J.K."/>
            <person name="James T.Y."/>
            <person name="O'Malley M.A."/>
            <person name="Stajich J.E."/>
            <person name="Spatafora J.W."/>
            <person name="Visel A."/>
            <person name="Grigoriev I.V."/>
        </authorList>
    </citation>
    <scope>NUCLEOTIDE SEQUENCE [LARGE SCALE GENOMIC DNA]</scope>
    <source>
        <strain evidence="5 6">NRRL 1336</strain>
    </source>
</reference>
<dbReference type="InterPro" id="IPR035979">
    <property type="entry name" value="RBD_domain_sf"/>
</dbReference>
<dbReference type="PANTHER" id="PTHR48025:SF1">
    <property type="entry name" value="RRM DOMAIN-CONTAINING PROTEIN"/>
    <property type="match status" value="1"/>
</dbReference>
<dbReference type="Pfam" id="PF00076">
    <property type="entry name" value="RRM_1"/>
    <property type="match status" value="1"/>
</dbReference>
<feature type="compositionally biased region" description="Low complexity" evidence="3">
    <location>
        <begin position="17"/>
        <end position="32"/>
    </location>
</feature>